<dbReference type="Gene3D" id="2.102.10.10">
    <property type="entry name" value="Rieske [2Fe-2S] iron-sulphur domain"/>
    <property type="match status" value="1"/>
</dbReference>
<dbReference type="GeneID" id="93349496"/>
<evidence type="ECO:0000256" key="2">
    <source>
        <dbReference type="ARBA" id="ARBA00022723"/>
    </source>
</evidence>
<evidence type="ECO:0000256" key="4">
    <source>
        <dbReference type="ARBA" id="ARBA00023004"/>
    </source>
</evidence>
<dbReference type="InterPro" id="IPR012748">
    <property type="entry name" value="Rieske-like_NirD"/>
</dbReference>
<evidence type="ECO:0000256" key="3">
    <source>
        <dbReference type="ARBA" id="ARBA00023002"/>
    </source>
</evidence>
<reference evidence="8 9" key="1">
    <citation type="submission" date="2018-06" db="EMBL/GenBank/DDBJ databases">
        <authorList>
            <consortium name="Pathogen Informatics"/>
            <person name="Doyle S."/>
        </authorList>
    </citation>
    <scope>NUCLEOTIDE SEQUENCE [LARGE SCALE GENOMIC DNA]</scope>
    <source>
        <strain evidence="8 9">NCTC10343</strain>
    </source>
</reference>
<name>A0A378XP73_PAEPO</name>
<evidence type="ECO:0000256" key="5">
    <source>
        <dbReference type="ARBA" id="ARBA00023014"/>
    </source>
</evidence>
<evidence type="ECO:0000313" key="9">
    <source>
        <dbReference type="Proteomes" id="UP000254400"/>
    </source>
</evidence>
<keyword evidence="4" id="KW-0408">Iron</keyword>
<dbReference type="EMBL" id="UGSC01000001">
    <property type="protein sequence ID" value="SUA63487.1"/>
    <property type="molecule type" value="Genomic_DNA"/>
</dbReference>
<dbReference type="Pfam" id="PF13806">
    <property type="entry name" value="Rieske_2"/>
    <property type="match status" value="1"/>
</dbReference>
<keyword evidence="2" id="KW-0479">Metal-binding</keyword>
<dbReference type="RefSeq" id="WP_017428677.1">
    <property type="nucleotide sequence ID" value="NZ_CP036496.1"/>
</dbReference>
<dbReference type="GO" id="GO:0046872">
    <property type="term" value="F:metal ion binding"/>
    <property type="evidence" value="ECO:0007669"/>
    <property type="project" value="UniProtKB-KW"/>
</dbReference>
<keyword evidence="6" id="KW-0534">Nitrate assimilation</keyword>
<dbReference type="GO" id="GO:0004497">
    <property type="term" value="F:monooxygenase activity"/>
    <property type="evidence" value="ECO:0007669"/>
    <property type="project" value="UniProtKB-ARBA"/>
</dbReference>
<dbReference type="AlphaFoldDB" id="A0A378XP73"/>
<evidence type="ECO:0000256" key="1">
    <source>
        <dbReference type="ARBA" id="ARBA00022714"/>
    </source>
</evidence>
<dbReference type="GO" id="GO:0016705">
    <property type="term" value="F:oxidoreductase activity, acting on paired donors, with incorporation or reduction of molecular oxygen"/>
    <property type="evidence" value="ECO:0007669"/>
    <property type="project" value="UniProtKB-ARBA"/>
</dbReference>
<gene>
    <name evidence="8" type="primary">nasE1</name>
    <name evidence="8" type="ORF">NCTC10343_00675</name>
</gene>
<dbReference type="SUPFAM" id="SSF50022">
    <property type="entry name" value="ISP domain"/>
    <property type="match status" value="1"/>
</dbReference>
<dbReference type="GO" id="GO:0042128">
    <property type="term" value="P:nitrate assimilation"/>
    <property type="evidence" value="ECO:0007669"/>
    <property type="project" value="UniProtKB-KW"/>
</dbReference>
<dbReference type="PROSITE" id="PS51296">
    <property type="entry name" value="RIESKE"/>
    <property type="match status" value="1"/>
</dbReference>
<evidence type="ECO:0000313" key="8">
    <source>
        <dbReference type="EMBL" id="SUA63487.1"/>
    </source>
</evidence>
<accession>A0A378XP73</accession>
<feature type="domain" description="Rieske" evidence="7">
    <location>
        <begin position="7"/>
        <end position="104"/>
    </location>
</feature>
<dbReference type="GO" id="GO:0008942">
    <property type="term" value="F:nitrite reductase [NAD(P)H] activity"/>
    <property type="evidence" value="ECO:0007669"/>
    <property type="project" value="UniProtKB-EC"/>
</dbReference>
<dbReference type="PANTHER" id="PTHR21496">
    <property type="entry name" value="FERREDOXIN-RELATED"/>
    <property type="match status" value="1"/>
</dbReference>
<organism evidence="8 9">
    <name type="scientific">Paenibacillus polymyxa</name>
    <name type="common">Bacillus polymyxa</name>
    <dbReference type="NCBI Taxonomy" id="1406"/>
    <lineage>
        <taxon>Bacteria</taxon>
        <taxon>Bacillati</taxon>
        <taxon>Bacillota</taxon>
        <taxon>Bacilli</taxon>
        <taxon>Bacillales</taxon>
        <taxon>Paenibacillaceae</taxon>
        <taxon>Paenibacillus</taxon>
    </lineage>
</organism>
<dbReference type="NCBIfam" id="TIGR02378">
    <property type="entry name" value="nirD_assim_sml"/>
    <property type="match status" value="1"/>
</dbReference>
<sequence>MIKNAEWLVVGHSKDFPTRIGRTIHIKGTEIAVFRTSENELYAVENTNPHPKGGPLTEAIVSGHYIYDPLYDWKIDLRTGTVQEPDHGQIKTFAVCEEGEEVKISLETV</sequence>
<proteinExistence type="predicted"/>
<evidence type="ECO:0000259" key="7">
    <source>
        <dbReference type="PROSITE" id="PS51296"/>
    </source>
</evidence>
<dbReference type="InterPro" id="IPR017941">
    <property type="entry name" value="Rieske_2Fe-2S"/>
</dbReference>
<dbReference type="InterPro" id="IPR036922">
    <property type="entry name" value="Rieske_2Fe-2S_sf"/>
</dbReference>
<dbReference type="EC" id="1.7.1.4" evidence="8"/>
<dbReference type="PANTHER" id="PTHR21496:SF23">
    <property type="entry name" value="3-PHENYLPROPIONATE_CINNAMIC ACID DIOXYGENASE FERREDOXIN SUBUNIT"/>
    <property type="match status" value="1"/>
</dbReference>
<dbReference type="Proteomes" id="UP000254400">
    <property type="component" value="Unassembled WGS sequence"/>
</dbReference>
<keyword evidence="5" id="KW-0411">Iron-sulfur</keyword>
<protein>
    <submittedName>
        <fullName evidence="8">Assimilatory nitrite reductase [NAD(P)H] small subunit</fullName>
        <ecNumber evidence="8">1.7.1.4</ecNumber>
    </submittedName>
</protein>
<keyword evidence="3 8" id="KW-0560">Oxidoreductase</keyword>
<keyword evidence="1" id="KW-0001">2Fe-2S</keyword>
<evidence type="ECO:0000256" key="6">
    <source>
        <dbReference type="ARBA" id="ARBA00023063"/>
    </source>
</evidence>
<dbReference type="GO" id="GO:0051537">
    <property type="term" value="F:2 iron, 2 sulfur cluster binding"/>
    <property type="evidence" value="ECO:0007669"/>
    <property type="project" value="UniProtKB-KW"/>
</dbReference>